<name>A0ABQ6P7A0_9SPHN</name>
<proteinExistence type="predicted"/>
<evidence type="ECO:0000313" key="4">
    <source>
        <dbReference type="Proteomes" id="UP001187221"/>
    </source>
</evidence>
<dbReference type="PANTHER" id="PTHR46211:SF1">
    <property type="entry name" value="GLYCEROPHOSPHODIESTER PHOSPHODIESTERASE, CYTOPLASMIC"/>
    <property type="match status" value="1"/>
</dbReference>
<dbReference type="RefSeq" id="WP_317974840.1">
    <property type="nucleotide sequence ID" value="NZ_BTFW01000001.1"/>
</dbReference>
<evidence type="ECO:0000256" key="1">
    <source>
        <dbReference type="SAM" id="MobiDB-lite"/>
    </source>
</evidence>
<feature type="domain" description="GP-PDE" evidence="2">
    <location>
        <begin position="27"/>
        <end position="272"/>
    </location>
</feature>
<feature type="region of interest" description="Disordered" evidence="1">
    <location>
        <begin position="262"/>
        <end position="284"/>
    </location>
</feature>
<accession>A0ABQ6P7A0</accession>
<reference evidence="3 4" key="1">
    <citation type="submission" date="2023-06" db="EMBL/GenBank/DDBJ databases">
        <title>Draft genome sequence of Novosphingobium sp. strain IK01.</title>
        <authorList>
            <person name="Hatamoto M."/>
            <person name="Ikarashi T."/>
            <person name="Yamaguchi T."/>
        </authorList>
    </citation>
    <scope>NUCLEOTIDE SEQUENCE [LARGE SCALE GENOMIC DNA]</scope>
    <source>
        <strain evidence="3 4">IK01</strain>
    </source>
</reference>
<evidence type="ECO:0000259" key="2">
    <source>
        <dbReference type="PROSITE" id="PS51704"/>
    </source>
</evidence>
<evidence type="ECO:0000313" key="3">
    <source>
        <dbReference type="EMBL" id="GMM61128.1"/>
    </source>
</evidence>
<dbReference type="PROSITE" id="PS51704">
    <property type="entry name" value="GP_PDE"/>
    <property type="match status" value="1"/>
</dbReference>
<dbReference type="Gene3D" id="3.20.20.190">
    <property type="entry name" value="Phosphatidylinositol (PI) phosphodiesterase"/>
    <property type="match status" value="1"/>
</dbReference>
<gene>
    <name evidence="3" type="ORF">NUTIK01_19050</name>
</gene>
<dbReference type="EMBL" id="BTFW01000001">
    <property type="protein sequence ID" value="GMM61128.1"/>
    <property type="molecule type" value="Genomic_DNA"/>
</dbReference>
<dbReference type="InterPro" id="IPR030395">
    <property type="entry name" value="GP_PDE_dom"/>
</dbReference>
<feature type="compositionally biased region" description="Basic and acidic residues" evidence="1">
    <location>
        <begin position="264"/>
        <end position="284"/>
    </location>
</feature>
<keyword evidence="4" id="KW-1185">Reference proteome</keyword>
<organism evidence="3 4">
    <name type="scientific">Novosphingobium pituita</name>
    <dbReference type="NCBI Taxonomy" id="3056842"/>
    <lineage>
        <taxon>Bacteria</taxon>
        <taxon>Pseudomonadati</taxon>
        <taxon>Pseudomonadota</taxon>
        <taxon>Alphaproteobacteria</taxon>
        <taxon>Sphingomonadales</taxon>
        <taxon>Sphingomonadaceae</taxon>
        <taxon>Novosphingobium</taxon>
    </lineage>
</organism>
<protein>
    <submittedName>
        <fullName evidence="3">Glycerophosphodiester phosphodiesterase</fullName>
    </submittedName>
</protein>
<comment type="caution">
    <text evidence="3">The sequence shown here is derived from an EMBL/GenBank/DDBJ whole genome shotgun (WGS) entry which is preliminary data.</text>
</comment>
<dbReference type="Proteomes" id="UP001187221">
    <property type="component" value="Unassembled WGS sequence"/>
</dbReference>
<dbReference type="InterPro" id="IPR017946">
    <property type="entry name" value="PLC-like_Pdiesterase_TIM-brl"/>
</dbReference>
<dbReference type="PANTHER" id="PTHR46211">
    <property type="entry name" value="GLYCEROPHOSPHORYL DIESTER PHOSPHODIESTERASE"/>
    <property type="match status" value="1"/>
</dbReference>
<dbReference type="Pfam" id="PF03009">
    <property type="entry name" value="GDPD"/>
    <property type="match status" value="1"/>
</dbReference>
<dbReference type="SUPFAM" id="SSF51695">
    <property type="entry name" value="PLC-like phosphodiesterases"/>
    <property type="match status" value="1"/>
</dbReference>
<sequence length="284" mass="30816">MLSLLLALLERFVLPVRANARAGWLSGSIYAHRGLHGPGVPENSLLAARAAVARGFGIECDVQRSHDGQAVVFHDWTMERLTGRTGAVREVPSTELAHTALLDETGAPVAGETVPSLRALLDVIDARVPLLIEVKSRDSARIVPLCLAVNRCLEGYLGPVAVMSFDPRVTGWFARYAPHVVRGLVISDEGRRTLLARARRHLALWHARPQFLAYDLADIDNPVVRLARRRGVPVLTWTVRTPDDARRAAAYADAPIAEGAVLHLPDHTGPDHAGPDHAEQATAS</sequence>